<dbReference type="EnsemblMetazoa" id="XM_038215894.1">
    <property type="protein sequence ID" value="XP_038071822.1"/>
    <property type="gene ID" value="LOC119740550"/>
</dbReference>
<dbReference type="OrthoDB" id="329272at2759"/>
<dbReference type="InterPro" id="IPR016181">
    <property type="entry name" value="Acyl_CoA_acyltransferase"/>
</dbReference>
<organism evidence="3 4">
    <name type="scientific">Patiria miniata</name>
    <name type="common">Bat star</name>
    <name type="synonym">Asterina miniata</name>
    <dbReference type="NCBI Taxonomy" id="46514"/>
    <lineage>
        <taxon>Eukaryota</taxon>
        <taxon>Metazoa</taxon>
        <taxon>Echinodermata</taxon>
        <taxon>Eleutherozoa</taxon>
        <taxon>Asterozoa</taxon>
        <taxon>Asteroidea</taxon>
        <taxon>Valvatacea</taxon>
        <taxon>Valvatida</taxon>
        <taxon>Asterinidae</taxon>
        <taxon>Patiria</taxon>
    </lineage>
</organism>
<dbReference type="RefSeq" id="XP_038071822.1">
    <property type="nucleotide sequence ID" value="XM_038215894.1"/>
</dbReference>
<dbReference type="GO" id="GO:0008080">
    <property type="term" value="F:N-acetyltransferase activity"/>
    <property type="evidence" value="ECO:0007669"/>
    <property type="project" value="InterPro"/>
</dbReference>
<proteinExistence type="predicted"/>
<feature type="region of interest" description="Disordered" evidence="1">
    <location>
        <begin position="191"/>
        <end position="233"/>
    </location>
</feature>
<dbReference type="Proteomes" id="UP000887568">
    <property type="component" value="Unplaced"/>
</dbReference>
<dbReference type="PANTHER" id="PTHR13538:SF4">
    <property type="entry name" value="N-ALPHA-ACETYLTRANSFERASE 80"/>
    <property type="match status" value="1"/>
</dbReference>
<dbReference type="InterPro" id="IPR039840">
    <property type="entry name" value="NAA80"/>
</dbReference>
<dbReference type="AlphaFoldDB" id="A0A914B6S5"/>
<evidence type="ECO:0000313" key="4">
    <source>
        <dbReference type="Proteomes" id="UP000887568"/>
    </source>
</evidence>
<evidence type="ECO:0000313" key="3">
    <source>
        <dbReference type="EnsemblMetazoa" id="XP_038071823.1"/>
    </source>
</evidence>
<dbReference type="EnsemblMetazoa" id="XM_038215895.1">
    <property type="protein sequence ID" value="XP_038071823.1"/>
    <property type="gene ID" value="LOC119740550"/>
</dbReference>
<dbReference type="Pfam" id="PF00583">
    <property type="entry name" value="Acetyltransf_1"/>
    <property type="match status" value="1"/>
</dbReference>
<reference evidence="3" key="1">
    <citation type="submission" date="2022-11" db="UniProtKB">
        <authorList>
            <consortium name="EnsemblMetazoa"/>
        </authorList>
    </citation>
    <scope>IDENTIFICATION</scope>
</reference>
<feature type="domain" description="N-acetyltransferase" evidence="2">
    <location>
        <begin position="7"/>
        <end position="147"/>
    </location>
</feature>
<dbReference type="GeneID" id="119740550"/>
<dbReference type="RefSeq" id="XP_038071823.1">
    <property type="nucleotide sequence ID" value="XM_038215895.1"/>
</dbReference>
<dbReference type="Gene3D" id="3.40.630.30">
    <property type="match status" value="1"/>
</dbReference>
<dbReference type="PROSITE" id="PS51186">
    <property type="entry name" value="GNAT"/>
    <property type="match status" value="1"/>
</dbReference>
<dbReference type="GO" id="GO:0005737">
    <property type="term" value="C:cytoplasm"/>
    <property type="evidence" value="ECO:0007669"/>
    <property type="project" value="TreeGrafter"/>
</dbReference>
<dbReference type="CDD" id="cd04301">
    <property type="entry name" value="NAT_SF"/>
    <property type="match status" value="1"/>
</dbReference>
<accession>A0A914B6S5</accession>
<dbReference type="InterPro" id="IPR000182">
    <property type="entry name" value="GNAT_dom"/>
</dbReference>
<dbReference type="GO" id="GO:1905502">
    <property type="term" value="F:acetyl-CoA binding"/>
    <property type="evidence" value="ECO:0007669"/>
    <property type="project" value="TreeGrafter"/>
</dbReference>
<evidence type="ECO:0000259" key="2">
    <source>
        <dbReference type="PROSITE" id="PS51186"/>
    </source>
</evidence>
<sequence length="245" mass="26412">MNADTGIHMEPLHRRPDLMDASVELLNAQWPRSKAARLHSLDKSCEGLPYSLVMVNANNAVIGYCRLAKVISVPSSVLIESVVVPENLRGRGLGRRVMDLAESHAKRQGFTTMYLSTKDKQDFYAHLGYEFCKAVNTLDAQMIETCDAFPAGCNSTSLKSAPCSMNSKCSARDNQPTSGCQQVSGCDCPKPADSISDGTGPNPDPKSETDGSAPSENVPPAPPPPPVKVSKTPATVVYWMKKEVT</sequence>
<evidence type="ECO:0000256" key="1">
    <source>
        <dbReference type="SAM" id="MobiDB-lite"/>
    </source>
</evidence>
<feature type="compositionally biased region" description="Pro residues" evidence="1">
    <location>
        <begin position="217"/>
        <end position="227"/>
    </location>
</feature>
<dbReference type="PANTHER" id="PTHR13538">
    <property type="entry name" value="N-ACETYLTRANSFERASE 6"/>
    <property type="match status" value="1"/>
</dbReference>
<protein>
    <recommendedName>
        <fullName evidence="2">N-acetyltransferase domain-containing protein</fullName>
    </recommendedName>
</protein>
<name>A0A914B6S5_PATMI</name>
<dbReference type="OMA" id="SANEKFW"/>
<dbReference type="SUPFAM" id="SSF55729">
    <property type="entry name" value="Acyl-CoA N-acyltransferases (Nat)"/>
    <property type="match status" value="1"/>
</dbReference>
<keyword evidence="4" id="KW-1185">Reference proteome</keyword>